<name>A0ABU1S9W6_9MICO</name>
<accession>A0ABU1S9W6</accession>
<gene>
    <name evidence="1" type="ORF">J2Y69_000643</name>
</gene>
<comment type="caution">
    <text evidence="1">The sequence shown here is derived from an EMBL/GenBank/DDBJ whole genome shotgun (WGS) entry which is preliminary data.</text>
</comment>
<evidence type="ECO:0000313" key="1">
    <source>
        <dbReference type="EMBL" id="MDR6866058.1"/>
    </source>
</evidence>
<dbReference type="EMBL" id="JAVDUM010000002">
    <property type="protein sequence ID" value="MDR6866058.1"/>
    <property type="molecule type" value="Genomic_DNA"/>
</dbReference>
<organism evidence="1 2">
    <name type="scientific">Microbacterium resistens</name>
    <dbReference type="NCBI Taxonomy" id="156977"/>
    <lineage>
        <taxon>Bacteria</taxon>
        <taxon>Bacillati</taxon>
        <taxon>Actinomycetota</taxon>
        <taxon>Actinomycetes</taxon>
        <taxon>Micrococcales</taxon>
        <taxon>Microbacteriaceae</taxon>
        <taxon>Microbacterium</taxon>
    </lineage>
</organism>
<proteinExistence type="predicted"/>
<dbReference type="RefSeq" id="WP_310017473.1">
    <property type="nucleotide sequence ID" value="NZ_JAVDUM010000002.1"/>
</dbReference>
<protein>
    <submittedName>
        <fullName evidence="1">Uncharacterized protein</fullName>
    </submittedName>
</protein>
<evidence type="ECO:0000313" key="2">
    <source>
        <dbReference type="Proteomes" id="UP001259347"/>
    </source>
</evidence>
<reference evidence="1 2" key="1">
    <citation type="submission" date="2023-07" db="EMBL/GenBank/DDBJ databases">
        <title>Sorghum-associated microbial communities from plants grown in Nebraska, USA.</title>
        <authorList>
            <person name="Schachtman D."/>
        </authorList>
    </citation>
    <scope>NUCLEOTIDE SEQUENCE [LARGE SCALE GENOMIC DNA]</scope>
    <source>
        <strain evidence="1 2">2980</strain>
    </source>
</reference>
<keyword evidence="2" id="KW-1185">Reference proteome</keyword>
<dbReference type="Proteomes" id="UP001259347">
    <property type="component" value="Unassembled WGS sequence"/>
</dbReference>
<sequence>MSTDIDRRPLEGLPAIRWATPRLEKSRETLVPAGERLWRVIDERGSIRGHLRAVPDPLGVRYRAERLHLATGGFLLVGDFWRPDDAVAALRS</sequence>